<gene>
    <name evidence="1" type="ORF">PISMIDRAFT_518985</name>
</gene>
<proteinExistence type="predicted"/>
<dbReference type="AlphaFoldDB" id="A0A0C9ZIS8"/>
<sequence>MSRGNPFDQTGGARRVWGRSFDQSENCPPVKEVYILVTSILKRHCNIIISADIRCTHFQVWVLGYSGQSKQPLASRAVSERAREQRERRQEKKDYDTAIAFVCAKGDDMHCEDSVLRCDSAGPKL</sequence>
<protein>
    <submittedName>
        <fullName evidence="1">Uncharacterized protein</fullName>
    </submittedName>
</protein>
<name>A0A0C9ZIS8_9AGAM</name>
<dbReference type="Proteomes" id="UP000054018">
    <property type="component" value="Unassembled WGS sequence"/>
</dbReference>
<reference evidence="2" key="2">
    <citation type="submission" date="2015-01" db="EMBL/GenBank/DDBJ databases">
        <title>Evolutionary Origins and Diversification of the Mycorrhizal Mutualists.</title>
        <authorList>
            <consortium name="DOE Joint Genome Institute"/>
            <consortium name="Mycorrhizal Genomics Consortium"/>
            <person name="Kohler A."/>
            <person name="Kuo A."/>
            <person name="Nagy L.G."/>
            <person name="Floudas D."/>
            <person name="Copeland A."/>
            <person name="Barry K.W."/>
            <person name="Cichocki N."/>
            <person name="Veneault-Fourrey C."/>
            <person name="LaButti K."/>
            <person name="Lindquist E.A."/>
            <person name="Lipzen A."/>
            <person name="Lundell T."/>
            <person name="Morin E."/>
            <person name="Murat C."/>
            <person name="Riley R."/>
            <person name="Ohm R."/>
            <person name="Sun H."/>
            <person name="Tunlid A."/>
            <person name="Henrissat B."/>
            <person name="Grigoriev I.V."/>
            <person name="Hibbett D.S."/>
            <person name="Martin F."/>
        </authorList>
    </citation>
    <scope>NUCLEOTIDE SEQUENCE [LARGE SCALE GENOMIC DNA]</scope>
    <source>
        <strain evidence="2">441</strain>
    </source>
</reference>
<keyword evidence="2" id="KW-1185">Reference proteome</keyword>
<dbReference type="HOGENOM" id="CLU_1993531_0_0_1"/>
<evidence type="ECO:0000313" key="2">
    <source>
        <dbReference type="Proteomes" id="UP000054018"/>
    </source>
</evidence>
<organism evidence="1 2">
    <name type="scientific">Pisolithus microcarpus 441</name>
    <dbReference type="NCBI Taxonomy" id="765257"/>
    <lineage>
        <taxon>Eukaryota</taxon>
        <taxon>Fungi</taxon>
        <taxon>Dikarya</taxon>
        <taxon>Basidiomycota</taxon>
        <taxon>Agaricomycotina</taxon>
        <taxon>Agaricomycetes</taxon>
        <taxon>Agaricomycetidae</taxon>
        <taxon>Boletales</taxon>
        <taxon>Sclerodermatineae</taxon>
        <taxon>Pisolithaceae</taxon>
        <taxon>Pisolithus</taxon>
    </lineage>
</organism>
<evidence type="ECO:0000313" key="1">
    <source>
        <dbReference type="EMBL" id="KIK29156.1"/>
    </source>
</evidence>
<reference evidence="1 2" key="1">
    <citation type="submission" date="2014-04" db="EMBL/GenBank/DDBJ databases">
        <authorList>
            <consortium name="DOE Joint Genome Institute"/>
            <person name="Kuo A."/>
            <person name="Kohler A."/>
            <person name="Costa M.D."/>
            <person name="Nagy L.G."/>
            <person name="Floudas D."/>
            <person name="Copeland A."/>
            <person name="Barry K.W."/>
            <person name="Cichocki N."/>
            <person name="Veneault-Fourrey C."/>
            <person name="LaButti K."/>
            <person name="Lindquist E.A."/>
            <person name="Lipzen A."/>
            <person name="Lundell T."/>
            <person name="Morin E."/>
            <person name="Murat C."/>
            <person name="Sun H."/>
            <person name="Tunlid A."/>
            <person name="Henrissat B."/>
            <person name="Grigoriev I.V."/>
            <person name="Hibbett D.S."/>
            <person name="Martin F."/>
            <person name="Nordberg H.P."/>
            <person name="Cantor M.N."/>
            <person name="Hua S.X."/>
        </authorList>
    </citation>
    <scope>NUCLEOTIDE SEQUENCE [LARGE SCALE GENOMIC DNA]</scope>
    <source>
        <strain evidence="1 2">441</strain>
    </source>
</reference>
<dbReference type="EMBL" id="KN833690">
    <property type="protein sequence ID" value="KIK29156.1"/>
    <property type="molecule type" value="Genomic_DNA"/>
</dbReference>
<accession>A0A0C9ZIS8</accession>